<comment type="caution">
    <text evidence="10">The sequence shown here is derived from an EMBL/GenBank/DDBJ whole genome shotgun (WGS) entry which is preliminary data.</text>
</comment>
<evidence type="ECO:0000256" key="4">
    <source>
        <dbReference type="ARBA" id="ARBA00022982"/>
    </source>
</evidence>
<dbReference type="PRINTS" id="PR00352">
    <property type="entry name" value="3FE4SFRDOXIN"/>
</dbReference>
<evidence type="ECO:0000256" key="8">
    <source>
        <dbReference type="RuleBase" id="RU368020"/>
    </source>
</evidence>
<accession>A0ABT7A0E0</accession>
<dbReference type="Gene3D" id="3.30.70.20">
    <property type="match status" value="1"/>
</dbReference>
<comment type="function">
    <text evidence="8">Ferredoxins are iron-sulfur proteins that transfer electrons in a wide variety of metabolic reactions.</text>
</comment>
<proteinExistence type="predicted"/>
<evidence type="ECO:0000259" key="9">
    <source>
        <dbReference type="PROSITE" id="PS51379"/>
    </source>
</evidence>
<keyword evidence="5 8" id="KW-0408">Iron</keyword>
<evidence type="ECO:0000256" key="6">
    <source>
        <dbReference type="ARBA" id="ARBA00023014"/>
    </source>
</evidence>
<dbReference type="PANTHER" id="PTHR36923:SF3">
    <property type="entry name" value="FERREDOXIN"/>
    <property type="match status" value="1"/>
</dbReference>
<dbReference type="PANTHER" id="PTHR36923">
    <property type="entry name" value="FERREDOXIN"/>
    <property type="match status" value="1"/>
</dbReference>
<evidence type="ECO:0000313" key="10">
    <source>
        <dbReference type="EMBL" id="MDJ1134789.1"/>
    </source>
</evidence>
<dbReference type="RefSeq" id="WP_274045579.1">
    <property type="nucleotide sequence ID" value="NZ_JANCPR020000023.1"/>
</dbReference>
<keyword evidence="4 8" id="KW-0249">Electron transport</keyword>
<organism evidence="10 11">
    <name type="scientific">Streptomyces iconiensis</name>
    <dbReference type="NCBI Taxonomy" id="1384038"/>
    <lineage>
        <taxon>Bacteria</taxon>
        <taxon>Bacillati</taxon>
        <taxon>Actinomycetota</taxon>
        <taxon>Actinomycetes</taxon>
        <taxon>Kitasatosporales</taxon>
        <taxon>Streptomycetaceae</taxon>
        <taxon>Streptomyces</taxon>
    </lineage>
</organism>
<dbReference type="InterPro" id="IPR051269">
    <property type="entry name" value="Fe-S_cluster_ET"/>
</dbReference>
<keyword evidence="2 8" id="KW-0813">Transport</keyword>
<keyword evidence="11" id="KW-1185">Reference proteome</keyword>
<reference evidence="10 11" key="1">
    <citation type="submission" date="2023-05" db="EMBL/GenBank/DDBJ databases">
        <title>Streptantibioticus silvisoli sp. nov., acidotolerant actinomycetes 1 from pine litter.</title>
        <authorList>
            <person name="Swiecimska M."/>
            <person name="Golinska P."/>
            <person name="Sangal V."/>
            <person name="Wachnowicz B."/>
            <person name="Goodfellow M."/>
        </authorList>
    </citation>
    <scope>NUCLEOTIDE SEQUENCE [LARGE SCALE GENOMIC DNA]</scope>
    <source>
        <strain evidence="10 11">DSM 42109</strain>
    </source>
</reference>
<keyword evidence="6 8" id="KW-0411">Iron-sulfur</keyword>
<gene>
    <name evidence="10" type="ORF">NMN56_023105</name>
</gene>
<name>A0ABT7A0E0_9ACTN</name>
<keyword evidence="3 8" id="KW-0479">Metal-binding</keyword>
<dbReference type="PROSITE" id="PS51379">
    <property type="entry name" value="4FE4S_FER_2"/>
    <property type="match status" value="1"/>
</dbReference>
<dbReference type="SUPFAM" id="SSF54862">
    <property type="entry name" value="4Fe-4S ferredoxins"/>
    <property type="match status" value="1"/>
</dbReference>
<dbReference type="Proteomes" id="UP001214441">
    <property type="component" value="Unassembled WGS sequence"/>
</dbReference>
<protein>
    <recommendedName>
        <fullName evidence="8">Ferredoxin</fullName>
    </recommendedName>
</protein>
<dbReference type="InterPro" id="IPR017896">
    <property type="entry name" value="4Fe4S_Fe-S-bd"/>
</dbReference>
<sequence length="63" mass="6884">MITNTDACVGCGLCAFTVPEVFDQEQEHGTVVLLDPEPPHELHQDVWEAARSCPGEAISVKDF</sequence>
<evidence type="ECO:0000256" key="2">
    <source>
        <dbReference type="ARBA" id="ARBA00022448"/>
    </source>
</evidence>
<comment type="cofactor">
    <cofactor evidence="1">
        <name>[3Fe-4S] cluster</name>
        <dbReference type="ChEBI" id="CHEBI:21137"/>
    </cofactor>
</comment>
<evidence type="ECO:0000256" key="5">
    <source>
        <dbReference type="ARBA" id="ARBA00023004"/>
    </source>
</evidence>
<evidence type="ECO:0000313" key="11">
    <source>
        <dbReference type="Proteomes" id="UP001214441"/>
    </source>
</evidence>
<evidence type="ECO:0000256" key="1">
    <source>
        <dbReference type="ARBA" id="ARBA00001927"/>
    </source>
</evidence>
<dbReference type="EMBL" id="JANCPR020000023">
    <property type="protein sequence ID" value="MDJ1134789.1"/>
    <property type="molecule type" value="Genomic_DNA"/>
</dbReference>
<feature type="domain" description="4Fe-4S ferredoxin-type" evidence="9">
    <location>
        <begin position="1"/>
        <end position="27"/>
    </location>
</feature>
<dbReference type="Pfam" id="PF13459">
    <property type="entry name" value="Fer4_15"/>
    <property type="match status" value="1"/>
</dbReference>
<dbReference type="InterPro" id="IPR001080">
    <property type="entry name" value="3Fe4S_ferredoxin"/>
</dbReference>
<evidence type="ECO:0000256" key="7">
    <source>
        <dbReference type="ARBA" id="ARBA00023291"/>
    </source>
</evidence>
<keyword evidence="7" id="KW-0003">3Fe-4S</keyword>
<evidence type="ECO:0000256" key="3">
    <source>
        <dbReference type="ARBA" id="ARBA00022723"/>
    </source>
</evidence>